<protein>
    <submittedName>
        <fullName evidence="2">Ferredoxin</fullName>
    </submittedName>
</protein>
<comment type="caution">
    <text evidence="2">The sequence shown here is derived from an EMBL/GenBank/DDBJ whole genome shotgun (WGS) entry which is preliminary data.</text>
</comment>
<reference evidence="2 3" key="1">
    <citation type="submission" date="2017-08" db="EMBL/GenBank/DDBJ databases">
        <title>Infants hospitalized years apart are colonized by the same room-sourced microbial strains.</title>
        <authorList>
            <person name="Brooks B."/>
            <person name="Olm M.R."/>
            <person name="Firek B.A."/>
            <person name="Baker R."/>
            <person name="Thomas B.C."/>
            <person name="Morowitz M.J."/>
            <person name="Banfield J.F."/>
        </authorList>
    </citation>
    <scope>NUCLEOTIDE SEQUENCE [LARGE SCALE GENOMIC DNA]</scope>
    <source>
        <strain evidence="2">S2_003_000_R2_11</strain>
    </source>
</reference>
<dbReference type="EMBL" id="QFQS01000003">
    <property type="protein sequence ID" value="PZQ96602.1"/>
    <property type="molecule type" value="Genomic_DNA"/>
</dbReference>
<accession>A0A2W5S6B8</accession>
<evidence type="ECO:0000313" key="3">
    <source>
        <dbReference type="Proteomes" id="UP000248975"/>
    </source>
</evidence>
<feature type="domain" description="4Fe-4S ferredoxin-type" evidence="1">
    <location>
        <begin position="135"/>
        <end position="166"/>
    </location>
</feature>
<evidence type="ECO:0000259" key="1">
    <source>
        <dbReference type="PROSITE" id="PS51379"/>
    </source>
</evidence>
<dbReference type="Proteomes" id="UP000248975">
    <property type="component" value="Unassembled WGS sequence"/>
</dbReference>
<evidence type="ECO:0000313" key="2">
    <source>
        <dbReference type="EMBL" id="PZQ96602.1"/>
    </source>
</evidence>
<dbReference type="SUPFAM" id="SSF54862">
    <property type="entry name" value="4Fe-4S ferredoxins"/>
    <property type="match status" value="1"/>
</dbReference>
<organism evidence="2 3">
    <name type="scientific">Cereibacter sphaeroides</name>
    <name type="common">Rhodobacter sphaeroides</name>
    <dbReference type="NCBI Taxonomy" id="1063"/>
    <lineage>
        <taxon>Bacteria</taxon>
        <taxon>Pseudomonadati</taxon>
        <taxon>Pseudomonadota</taxon>
        <taxon>Alphaproteobacteria</taxon>
        <taxon>Rhodobacterales</taxon>
        <taxon>Paracoccaceae</taxon>
        <taxon>Cereibacter</taxon>
    </lineage>
</organism>
<gene>
    <name evidence="2" type="ORF">DI533_13425</name>
</gene>
<name>A0A2W5S6B8_CERSP</name>
<dbReference type="InterPro" id="IPR017896">
    <property type="entry name" value="4Fe4S_Fe-S-bd"/>
</dbReference>
<sequence>MNLADIEAALAPHALAVLGGFQVGPEDNLPRGTATLLLVGPRQPGFWPHFTADPEWSDGGTDPVDRWSRRVIGRIACDLGAKALFPFGGPPYHPFYAWALRTGRVWPSPVRLLVHDEAGLMVSFRGALALRQRIELPPVETSPCETCGGQPCLTACPVGALTSAGYDLDRCHAYLDTPAGQDCMTKGCAVRRACPVSAAHARMPEQSAYHMRQFHR</sequence>
<proteinExistence type="predicted"/>
<dbReference type="PROSITE" id="PS51379">
    <property type="entry name" value="4FE4S_FER_2"/>
    <property type="match status" value="1"/>
</dbReference>
<dbReference type="AlphaFoldDB" id="A0A2W5S6B8"/>